<gene>
    <name evidence="1" type="ORF">SAMN05192589_12166</name>
</gene>
<evidence type="ECO:0000313" key="2">
    <source>
        <dbReference type="Proteomes" id="UP000198781"/>
    </source>
</evidence>
<name>A0A1G7E3Z5_9BURK</name>
<dbReference type="Proteomes" id="UP000198781">
    <property type="component" value="Unassembled WGS sequence"/>
</dbReference>
<reference evidence="1 2" key="1">
    <citation type="submission" date="2016-10" db="EMBL/GenBank/DDBJ databases">
        <authorList>
            <person name="de Groot N.N."/>
        </authorList>
    </citation>
    <scope>NUCLEOTIDE SEQUENCE [LARGE SCALE GENOMIC DNA]</scope>
    <source>
        <strain evidence="1 2">DSM 16619</strain>
    </source>
</reference>
<dbReference type="EMBL" id="FMZC01000021">
    <property type="protein sequence ID" value="SDE58329.1"/>
    <property type="molecule type" value="Genomic_DNA"/>
</dbReference>
<protein>
    <submittedName>
        <fullName evidence="1">Uncharacterized protein</fullName>
    </submittedName>
</protein>
<accession>A0A1G7E3Z5</accession>
<organism evidence="1 2">
    <name type="scientific">Paracidovorax valerianellae</name>
    <dbReference type="NCBI Taxonomy" id="187868"/>
    <lineage>
        <taxon>Bacteria</taxon>
        <taxon>Pseudomonadati</taxon>
        <taxon>Pseudomonadota</taxon>
        <taxon>Betaproteobacteria</taxon>
        <taxon>Burkholderiales</taxon>
        <taxon>Comamonadaceae</taxon>
        <taxon>Paracidovorax</taxon>
    </lineage>
</organism>
<evidence type="ECO:0000313" key="1">
    <source>
        <dbReference type="EMBL" id="SDE58329.1"/>
    </source>
</evidence>
<sequence length="64" mass="7669">MLKSDLQRDKIIIIHRISQIIYAINNKIPREYLIIATHNRVNDLLSICRSQRRITKQINCHIIF</sequence>
<proteinExistence type="predicted"/>
<dbReference type="AlphaFoldDB" id="A0A1G7E3Z5"/>
<keyword evidence="2" id="KW-1185">Reference proteome</keyword>